<dbReference type="Gene3D" id="2.40.50.100">
    <property type="match status" value="1"/>
</dbReference>
<keyword evidence="6" id="KW-0808">Transferase</keyword>
<dbReference type="InterPro" id="IPR014724">
    <property type="entry name" value="RNA_pol_RPB2_OB-fold"/>
</dbReference>
<evidence type="ECO:0000256" key="1">
    <source>
        <dbReference type="ARBA" id="ARBA00004026"/>
    </source>
</evidence>
<comment type="function">
    <text evidence="1">DNA-dependent RNA polymerase catalyzes the transcription of DNA into RNA using the four ribonucleoside triphosphates as substrates.</text>
</comment>
<organism evidence="13">
    <name type="scientific">Boodleopsis sp. H.0758</name>
    <dbReference type="NCBI Taxonomy" id="2320802"/>
    <lineage>
        <taxon>Eukaryota</taxon>
        <taxon>Viridiplantae</taxon>
        <taxon>Chlorophyta</taxon>
        <taxon>core chlorophytes</taxon>
        <taxon>Ulvophyceae</taxon>
        <taxon>TCBD clade</taxon>
        <taxon>Bryopsidales</taxon>
        <taxon>Halimedineae</taxon>
        <taxon>Halimedaceae</taxon>
        <taxon>Rhipileae</taxon>
        <taxon>Boodleopsis</taxon>
    </lineage>
</organism>
<geneLocation type="chloroplast" evidence="13"/>
<keyword evidence="13" id="KW-0934">Plastid</keyword>
<dbReference type="RefSeq" id="YP_009519016.1">
    <property type="nucleotide sequence ID" value="NC_039521.1"/>
</dbReference>
<protein>
    <recommendedName>
        <fullName evidence="4">DNA-directed RNA polymerase</fullName>
        <ecNumber evidence="4">2.7.7.6</ecNumber>
    </recommendedName>
    <alternativeName>
        <fullName evidence="10">PEP</fullName>
    </alternativeName>
</protein>
<dbReference type="InterPro" id="IPR015712">
    <property type="entry name" value="DNA-dir_RNA_pol_su2"/>
</dbReference>
<dbReference type="InterPro" id="IPR007641">
    <property type="entry name" value="RNA_pol_Rpb2_7"/>
</dbReference>
<dbReference type="InterPro" id="IPR007121">
    <property type="entry name" value="RNA_pol_bsu_CS"/>
</dbReference>
<dbReference type="Pfam" id="PF00562">
    <property type="entry name" value="RNA_pol_Rpb2_6"/>
    <property type="match status" value="1"/>
</dbReference>
<feature type="domain" description="RNA polymerase Rpb2" evidence="12">
    <location>
        <begin position="563"/>
        <end position="635"/>
    </location>
</feature>
<reference evidence="13" key="2">
    <citation type="journal article" date="2019" name="Mol. Phylogenet. Evol.">
        <title>Reassessment of the classification of bryopsidales (chlorophyta) based on chloroplast phylogenomic analyses.</title>
        <authorList>
            <person name="Cremen M.C."/>
            <person name="Leliaert F."/>
            <person name="West J."/>
            <person name="Lam D.W."/>
            <person name="Shimada S."/>
            <person name="Lopez-Bautista J.M."/>
            <person name="Verbruggen H."/>
        </authorList>
    </citation>
    <scope>NUCLEOTIDE SEQUENCE</scope>
</reference>
<evidence type="ECO:0000256" key="10">
    <source>
        <dbReference type="ARBA" id="ARBA00032782"/>
    </source>
</evidence>
<keyword evidence="7" id="KW-0548">Nucleotidyltransferase</keyword>
<evidence type="ECO:0000256" key="6">
    <source>
        <dbReference type="ARBA" id="ARBA00022679"/>
    </source>
</evidence>
<dbReference type="Gene3D" id="3.90.1800.10">
    <property type="entry name" value="RNA polymerase alpha subunit dimerisation domain"/>
    <property type="match status" value="1"/>
</dbReference>
<dbReference type="Gene3D" id="2.40.270.10">
    <property type="entry name" value="DNA-directed RNA polymerase, subunit 2, domain 6"/>
    <property type="match status" value="2"/>
</dbReference>
<dbReference type="EMBL" id="MH591104">
    <property type="protein sequence ID" value="AYC64902.1"/>
    <property type="molecule type" value="Genomic_DNA"/>
</dbReference>
<keyword evidence="5" id="KW-0240">DNA-directed RNA polymerase</keyword>
<comment type="subunit">
    <text evidence="9">In plastids the minimal PEP RNA polymerase catalytic core is composed of four subunits: alpha, beta, beta', and beta''. When a (nuclear-encoded) sigma factor is associated with the core the holoenzyme is formed, which can initiate transcription.</text>
</comment>
<dbReference type="GO" id="GO:0000428">
    <property type="term" value="C:DNA-directed RNA polymerase complex"/>
    <property type="evidence" value="ECO:0007669"/>
    <property type="project" value="UniProtKB-KW"/>
</dbReference>
<dbReference type="AlphaFoldDB" id="A0A386AZN8"/>
<dbReference type="GO" id="GO:0032549">
    <property type="term" value="F:ribonucleoside binding"/>
    <property type="evidence" value="ECO:0007669"/>
    <property type="project" value="InterPro"/>
</dbReference>
<evidence type="ECO:0000256" key="4">
    <source>
        <dbReference type="ARBA" id="ARBA00012418"/>
    </source>
</evidence>
<evidence type="ECO:0000256" key="8">
    <source>
        <dbReference type="ARBA" id="ARBA00023163"/>
    </source>
</evidence>
<evidence type="ECO:0000259" key="12">
    <source>
        <dbReference type="Pfam" id="PF04560"/>
    </source>
</evidence>
<dbReference type="Gene3D" id="2.40.50.150">
    <property type="match status" value="1"/>
</dbReference>
<feature type="domain" description="DNA-directed RNA polymerase subunit 2 hybrid-binding" evidence="11">
    <location>
        <begin position="74"/>
        <end position="561"/>
    </location>
</feature>
<evidence type="ECO:0000256" key="9">
    <source>
        <dbReference type="ARBA" id="ARBA00026088"/>
    </source>
</evidence>
<evidence type="ECO:0000256" key="7">
    <source>
        <dbReference type="ARBA" id="ARBA00022695"/>
    </source>
</evidence>
<keyword evidence="8" id="KW-0804">Transcription</keyword>
<sequence length="637" mass="74547">MFKNFILSKKFFLDREQFIQINLKKNVLIKFYEKLKKLYIKRKIKKYLSFFDNINIYFLVFIEYNRKNFDDMYRKKNKITKYYFNSFSRSNQNTYFLQKPIFYSSKWIQGGDLLGDCSSSSQGELCLGKNLLVAYMSWEGFNFEDAILINKKVLSKYISLHIEKYELQVLETPNGKEKITRNIDGISSTALEKLDDNGIIKIGSWVNEGDILVGKVMSLFSKTKNLFTYERLLYDIIEKKSTNTKQKCLKVPNGISGRVIKICYTQTNYNQNNANDYKYNTNTYKKIFKQKFIKKKRLKNSYIDQTKSIFFSFNNFFKNRVKKKRLDFSKNYFSIFFKWDLKNNFKFYRYGKFIFNIINGIILKKKILKKNLFKKKIIKKDLLKKVTVYIAEKRRLQVGDKMSGRHGNKGIVSKILSNYDMPYLPDGTTLDILLNPLGVPSRMNVGQILECLLGFAGKIFHTKFQIMCFDEIYGYEASRSFVYSKLLAAYNKTGMNWVFSKENPGKLNIFDGRTGQAFNQPILVGSTYILKLIHIVDEKIHARTIGPYSLILQQPLRGRAKHGGQRIGEMEVWALQGFGVAYTLQEILTIKSDDIIGRNQILENILNNTSLKFGTPESTRILLRELQCLCLDLHISK</sequence>
<gene>
    <name evidence="13" type="primary">rpoBb</name>
</gene>
<dbReference type="EC" id="2.7.7.6" evidence="4"/>
<dbReference type="GeneID" id="38278718"/>
<comment type="subcellular location">
    <subcellularLocation>
        <location evidence="2">Plastid</location>
    </subcellularLocation>
</comment>
<evidence type="ECO:0000256" key="3">
    <source>
        <dbReference type="ARBA" id="ARBA00006835"/>
    </source>
</evidence>
<dbReference type="SUPFAM" id="SSF64484">
    <property type="entry name" value="beta and beta-prime subunits of DNA dependent RNA-polymerase"/>
    <property type="match status" value="1"/>
</dbReference>
<evidence type="ECO:0000313" key="13">
    <source>
        <dbReference type="EMBL" id="AYC64902.1"/>
    </source>
</evidence>
<dbReference type="GO" id="GO:0006351">
    <property type="term" value="P:DNA-templated transcription"/>
    <property type="evidence" value="ECO:0007669"/>
    <property type="project" value="InterPro"/>
</dbReference>
<reference evidence="13" key="1">
    <citation type="submission" date="2018-07" db="EMBL/GenBank/DDBJ databases">
        <authorList>
            <person name="Quirk P.G."/>
            <person name="Krulwich T.A."/>
        </authorList>
    </citation>
    <scope>NUCLEOTIDE SEQUENCE</scope>
</reference>
<dbReference type="PANTHER" id="PTHR20856">
    <property type="entry name" value="DNA-DIRECTED RNA POLYMERASE I SUBUNIT 2"/>
    <property type="match status" value="1"/>
</dbReference>
<accession>A0A386AZN8</accession>
<dbReference type="GO" id="GO:0003677">
    <property type="term" value="F:DNA binding"/>
    <property type="evidence" value="ECO:0007669"/>
    <property type="project" value="InterPro"/>
</dbReference>
<proteinExistence type="inferred from homology"/>
<evidence type="ECO:0000259" key="11">
    <source>
        <dbReference type="Pfam" id="PF00562"/>
    </source>
</evidence>
<dbReference type="GO" id="GO:0003899">
    <property type="term" value="F:DNA-directed RNA polymerase activity"/>
    <property type="evidence" value="ECO:0007669"/>
    <property type="project" value="UniProtKB-EC"/>
</dbReference>
<evidence type="ECO:0000256" key="2">
    <source>
        <dbReference type="ARBA" id="ARBA00004474"/>
    </source>
</evidence>
<keyword evidence="13" id="KW-0150">Chloroplast</keyword>
<dbReference type="Pfam" id="PF04560">
    <property type="entry name" value="RNA_pol_Rpb2_7"/>
    <property type="match status" value="1"/>
</dbReference>
<dbReference type="InterPro" id="IPR037033">
    <property type="entry name" value="DNA-dir_RNAP_su2_hyb_sf"/>
</dbReference>
<comment type="similarity">
    <text evidence="3">Belongs to the RNA polymerase beta chain family.</text>
</comment>
<dbReference type="InterPro" id="IPR007120">
    <property type="entry name" value="DNA-dir_RNAP_su2_dom"/>
</dbReference>
<name>A0A386AZN8_9CHLO</name>
<evidence type="ECO:0000256" key="5">
    <source>
        <dbReference type="ARBA" id="ARBA00022478"/>
    </source>
</evidence>
<dbReference type="PROSITE" id="PS01166">
    <property type="entry name" value="RNA_POL_BETA"/>
    <property type="match status" value="1"/>
</dbReference>